<dbReference type="Proteomes" id="UP000239872">
    <property type="component" value="Unassembled WGS sequence"/>
</dbReference>
<dbReference type="InterPro" id="IPR007921">
    <property type="entry name" value="CHAP_dom"/>
</dbReference>
<gene>
    <name evidence="2" type="ORF">CJD36_010110</name>
</gene>
<evidence type="ECO:0000313" key="2">
    <source>
        <dbReference type="EMBL" id="PQJ12130.1"/>
    </source>
</evidence>
<evidence type="ECO:0000259" key="1">
    <source>
        <dbReference type="Pfam" id="PF05257"/>
    </source>
</evidence>
<protein>
    <submittedName>
        <fullName evidence="2">CHAP domain-containing protein</fullName>
    </submittedName>
</protein>
<organism evidence="2 3">
    <name type="scientific">Flavipsychrobacter stenotrophus</name>
    <dbReference type="NCBI Taxonomy" id="2077091"/>
    <lineage>
        <taxon>Bacteria</taxon>
        <taxon>Pseudomonadati</taxon>
        <taxon>Bacteroidota</taxon>
        <taxon>Chitinophagia</taxon>
        <taxon>Chitinophagales</taxon>
        <taxon>Chitinophagaceae</taxon>
        <taxon>Flavipsychrobacter</taxon>
    </lineage>
</organism>
<keyword evidence="3" id="KW-1185">Reference proteome</keyword>
<evidence type="ECO:0000313" key="3">
    <source>
        <dbReference type="Proteomes" id="UP000239872"/>
    </source>
</evidence>
<feature type="domain" description="Peptidase C51" evidence="1">
    <location>
        <begin position="51"/>
        <end position="142"/>
    </location>
</feature>
<dbReference type="EMBL" id="PPSL01000002">
    <property type="protein sequence ID" value="PQJ12130.1"/>
    <property type="molecule type" value="Genomic_DNA"/>
</dbReference>
<accession>A0A2S7SYV4</accession>
<comment type="caution">
    <text evidence="2">The sequence shown here is derived from an EMBL/GenBank/DDBJ whole genome shotgun (WGS) entry which is preliminary data.</text>
</comment>
<reference evidence="2 3" key="1">
    <citation type="submission" date="2018-01" db="EMBL/GenBank/DDBJ databases">
        <title>A novel member of the phylum Bacteroidetes isolated from glacier ice.</title>
        <authorList>
            <person name="Liu Q."/>
            <person name="Xin Y.-H."/>
        </authorList>
    </citation>
    <scope>NUCLEOTIDE SEQUENCE [LARGE SCALE GENOMIC DNA]</scope>
    <source>
        <strain evidence="2 3">RB1R16</strain>
    </source>
</reference>
<name>A0A2S7SYV4_9BACT</name>
<proteinExistence type="predicted"/>
<dbReference type="OrthoDB" id="9813532at2"/>
<dbReference type="Pfam" id="PF05257">
    <property type="entry name" value="CHAP"/>
    <property type="match status" value="1"/>
</dbReference>
<sequence>MYNKNNGPATTTLSSLALLMAQQQIGQRELPLGSNSGPMVDKYLLSVGLNPGYAWCQAFVYWCFSNAAGRLNYRCPVIRTAGVLDCWNKTSTSQKTTKAAVLKDPSLVLPGHQLILLYGGGKGHTGIVEKAEGQVIYTIEGNSNDTGGREGYEVVRHKRLITDKALCGFIKYN</sequence>
<dbReference type="RefSeq" id="WP_105039009.1">
    <property type="nucleotide sequence ID" value="NZ_PPSL01000002.1"/>
</dbReference>
<dbReference type="AlphaFoldDB" id="A0A2S7SYV4"/>